<evidence type="ECO:0000256" key="2">
    <source>
        <dbReference type="ARBA" id="ARBA00022670"/>
    </source>
</evidence>
<keyword evidence="4" id="KW-0720">Serine protease</keyword>
<feature type="domain" description="Peptidase S8/S53" evidence="6">
    <location>
        <begin position="189"/>
        <end position="386"/>
    </location>
</feature>
<dbReference type="RefSeq" id="WP_089007808.1">
    <property type="nucleotide sequence ID" value="NZ_LT607411.1"/>
</dbReference>
<dbReference type="AlphaFoldDB" id="A0A1C4YGU2"/>
<dbReference type="InterPro" id="IPR000209">
    <property type="entry name" value="Peptidase_S8/S53_dom"/>
</dbReference>
<dbReference type="OrthoDB" id="9790784at2"/>
<keyword evidence="2" id="KW-0645">Protease</keyword>
<evidence type="ECO:0000259" key="6">
    <source>
        <dbReference type="Pfam" id="PF00082"/>
    </source>
</evidence>
<dbReference type="PRINTS" id="PR00723">
    <property type="entry name" value="SUBTILISIN"/>
</dbReference>
<dbReference type="InterPro" id="IPR050131">
    <property type="entry name" value="Peptidase_S8_subtilisin-like"/>
</dbReference>
<evidence type="ECO:0000313" key="8">
    <source>
        <dbReference type="Proteomes" id="UP000198242"/>
    </source>
</evidence>
<gene>
    <name evidence="7" type="ORF">GA0074695_4268</name>
</gene>
<dbReference type="PANTHER" id="PTHR43806:SF11">
    <property type="entry name" value="CEREVISIN-RELATED"/>
    <property type="match status" value="1"/>
</dbReference>
<dbReference type="Pfam" id="PF00082">
    <property type="entry name" value="Peptidase_S8"/>
    <property type="match status" value="1"/>
</dbReference>
<dbReference type="PANTHER" id="PTHR43806">
    <property type="entry name" value="PEPTIDASE S8"/>
    <property type="match status" value="1"/>
</dbReference>
<dbReference type="Gene3D" id="2.120.10.70">
    <property type="entry name" value="Fucose-specific lectin"/>
    <property type="match status" value="1"/>
</dbReference>
<dbReference type="GO" id="GO:0004252">
    <property type="term" value="F:serine-type endopeptidase activity"/>
    <property type="evidence" value="ECO:0007669"/>
    <property type="project" value="InterPro"/>
</dbReference>
<sequence length="800" mass="82058">MTEFVDVALTDEVRLPYVPGAESALADIEPAFAAAWEALAAVFPGIRLDPLFDSLPVEEIQAMVDAARERSGEEPPDLLAWFTIPVDDESLADAVAAAVAELPFVAVASRRPGVAPCAVPLWGSSTQGAQELQVLPPPRGVDAVWAWHVPGGTAPGVRIADIEHGWDLTHEELRGSRVTPTSVFGSAFVEHGTSVAGVVVGADDGVGVVGIAPGAELLLVTDDRGSGSNTAAAVLAAAAAVGVDGIILLEIGAIFGPPAVGAVPVELDPAVQRAIRLVALFGITVIEPAGNGAVDLDSFPAFAHFNPLSPTFVDSRAVVVGAGQPAGEQSEVWERASFSSFGARVDCFGPGLFVRAPATAPDTYADFAGTSAASAVLAGIAAVIQGMSVADSGQALDVACMRRVLSDPDLGTAIPLDRQGGIGPMPDLRKIALARGWPRIVPPTLTAVSGNSLIAAFLNTENRLVRREWQFFLGWSDLEPIPATNFTRGVSTGRPLLTVRQEQQPLGRLVTDAFMVGLSGIEHIWWDDLDQMGSLQRIADTDHVAQGTVPAVATTGEKEVAVASVTPDGQLLAMVGDAGAHFSGGLTAGVPLDPGNAYRRLRNPAICSRADGTADAVAIDDGGTFRWFTGVTMATIGTGWQPGVADTSGVALDGGAGVTVVVVGPDNARALVALAVGRDGFLRAIDVDPAQGVVTSIFLVGTGAVAAEAPLALGIAGDSLVALAVNTTGTLLAATRPIAGGPWSDQVQVNPDTTVMPSGGVVAASLDVGVFALVVDIKGTVISTQSRDGVDWLPYEDVSE</sequence>
<dbReference type="PROSITE" id="PS00137">
    <property type="entry name" value="SUBTILASE_HIS"/>
    <property type="match status" value="1"/>
</dbReference>
<evidence type="ECO:0000256" key="3">
    <source>
        <dbReference type="ARBA" id="ARBA00022801"/>
    </source>
</evidence>
<dbReference type="InterPro" id="IPR015500">
    <property type="entry name" value="Peptidase_S8_subtilisin-rel"/>
</dbReference>
<dbReference type="Proteomes" id="UP000198242">
    <property type="component" value="Chromosome I"/>
</dbReference>
<comment type="similarity">
    <text evidence="1 5">Belongs to the peptidase S8 family.</text>
</comment>
<evidence type="ECO:0000256" key="5">
    <source>
        <dbReference type="PROSITE-ProRule" id="PRU01240"/>
    </source>
</evidence>
<dbReference type="SUPFAM" id="SSF89372">
    <property type="entry name" value="Fucose-specific lectin"/>
    <property type="match status" value="1"/>
</dbReference>
<dbReference type="InterPro" id="IPR036852">
    <property type="entry name" value="Peptidase_S8/S53_dom_sf"/>
</dbReference>
<dbReference type="EMBL" id="LT607411">
    <property type="protein sequence ID" value="SCF19937.1"/>
    <property type="molecule type" value="Genomic_DNA"/>
</dbReference>
<protein>
    <submittedName>
        <fullName evidence="7">Subtilase family protein</fullName>
    </submittedName>
</protein>
<accession>A0A1C4YGU2</accession>
<organism evidence="7 8">
    <name type="scientific">Micromonospora viridifaciens</name>
    <dbReference type="NCBI Taxonomy" id="1881"/>
    <lineage>
        <taxon>Bacteria</taxon>
        <taxon>Bacillati</taxon>
        <taxon>Actinomycetota</taxon>
        <taxon>Actinomycetes</taxon>
        <taxon>Micromonosporales</taxon>
        <taxon>Micromonosporaceae</taxon>
        <taxon>Micromonospora</taxon>
    </lineage>
</organism>
<dbReference type="Gene3D" id="3.40.50.200">
    <property type="entry name" value="Peptidase S8/S53 domain"/>
    <property type="match status" value="1"/>
</dbReference>
<comment type="caution">
    <text evidence="5">Lacks conserved residue(s) required for the propagation of feature annotation.</text>
</comment>
<name>A0A1C4YGU2_MICVI</name>
<keyword evidence="3" id="KW-0378">Hydrolase</keyword>
<evidence type="ECO:0000256" key="4">
    <source>
        <dbReference type="ARBA" id="ARBA00022825"/>
    </source>
</evidence>
<reference evidence="8" key="1">
    <citation type="submission" date="2016-06" db="EMBL/GenBank/DDBJ databases">
        <authorList>
            <person name="Varghese N."/>
            <person name="Submissions Spin"/>
        </authorList>
    </citation>
    <scope>NUCLEOTIDE SEQUENCE [LARGE SCALE GENOMIC DNA]</scope>
    <source>
        <strain evidence="8">DSM 43909</strain>
    </source>
</reference>
<dbReference type="SUPFAM" id="SSF52743">
    <property type="entry name" value="Subtilisin-like"/>
    <property type="match status" value="1"/>
</dbReference>
<dbReference type="GO" id="GO:0006508">
    <property type="term" value="P:proteolysis"/>
    <property type="evidence" value="ECO:0007669"/>
    <property type="project" value="UniProtKB-KW"/>
</dbReference>
<evidence type="ECO:0000256" key="1">
    <source>
        <dbReference type="ARBA" id="ARBA00011073"/>
    </source>
</evidence>
<dbReference type="PROSITE" id="PS51892">
    <property type="entry name" value="SUBTILASE"/>
    <property type="match status" value="1"/>
</dbReference>
<keyword evidence="8" id="KW-1185">Reference proteome</keyword>
<evidence type="ECO:0000313" key="7">
    <source>
        <dbReference type="EMBL" id="SCF19937.1"/>
    </source>
</evidence>
<proteinExistence type="inferred from homology"/>
<dbReference type="InterPro" id="IPR022398">
    <property type="entry name" value="Peptidase_S8_His-AS"/>
</dbReference>